<evidence type="ECO:0000313" key="4">
    <source>
        <dbReference type="Proteomes" id="UP000196151"/>
    </source>
</evidence>
<dbReference type="Pfam" id="PF06445">
    <property type="entry name" value="GyrI-like"/>
    <property type="match status" value="1"/>
</dbReference>
<dbReference type="EMBL" id="CP147246">
    <property type="protein sequence ID" value="WYJ94090.1"/>
    <property type="molecule type" value="Genomic_DNA"/>
</dbReference>
<dbReference type="InterPro" id="IPR011256">
    <property type="entry name" value="Reg_factor_effector_dom_sf"/>
</dbReference>
<name>A0A200J697_9ENTE</name>
<dbReference type="EMBL" id="NIBQ01000002">
    <property type="protein sequence ID" value="OUZ32776.1"/>
    <property type="molecule type" value="Genomic_DNA"/>
</dbReference>
<dbReference type="AlphaFoldDB" id="A0A200J697"/>
<dbReference type="PANTHER" id="PTHR36444">
    <property type="entry name" value="TRANSCRIPTIONAL REGULATOR PROTEIN YOBU-RELATED"/>
    <property type="match status" value="1"/>
</dbReference>
<dbReference type="SUPFAM" id="SSF55136">
    <property type="entry name" value="Probable bacterial effector-binding domain"/>
    <property type="match status" value="1"/>
</dbReference>
<accession>A0A200J697</accession>
<keyword evidence="4" id="KW-1185">Reference proteome</keyword>
<reference evidence="3" key="2">
    <citation type="submission" date="2017-05" db="EMBL/GenBank/DDBJ databases">
        <authorList>
            <consortium name="The Broad Institute Genomics Platform"/>
            <consortium name="The Broad Institute Genomic Center for Infectious Diseases"/>
            <person name="Earl A."/>
            <person name="Manson A."/>
            <person name="Schwartman J."/>
            <person name="Gilmore M."/>
            <person name="Abouelleil A."/>
            <person name="Cao P."/>
            <person name="Chapman S."/>
            <person name="Cusick C."/>
            <person name="Shea T."/>
            <person name="Young S."/>
            <person name="Neafsey D."/>
            <person name="Nusbaum C."/>
            <person name="Birren B."/>
        </authorList>
    </citation>
    <scope>NUCLEOTIDE SEQUENCE</scope>
    <source>
        <strain evidence="3">9D6_DIV0238</strain>
    </source>
</reference>
<dbReference type="PANTHER" id="PTHR36444:SF3">
    <property type="entry name" value="TRANSCRIPTIONAL ACTIVATOR, PUTATIVE-RELATED"/>
    <property type="match status" value="1"/>
</dbReference>
<dbReference type="SMART" id="SM00871">
    <property type="entry name" value="AraC_E_bind"/>
    <property type="match status" value="1"/>
</dbReference>
<evidence type="ECO:0000313" key="2">
    <source>
        <dbReference type="EMBL" id="OUZ32776.1"/>
    </source>
</evidence>
<proteinExistence type="predicted"/>
<dbReference type="RefSeq" id="WP_176372816.1">
    <property type="nucleotide sequence ID" value="NZ_CP147246.1"/>
</dbReference>
<reference evidence="2" key="1">
    <citation type="submission" date="2017-05" db="EMBL/GenBank/DDBJ databases">
        <title>The Genome Sequence of Enterococcus sp. 9D6_DIV0238.</title>
        <authorList>
            <consortium name="The Broad Institute Genomics Platform"/>
            <consortium name="The Broad Institute Genomic Center for Infectious Diseases"/>
            <person name="Earl A."/>
            <person name="Manson A."/>
            <person name="Schwartman J."/>
            <person name="Gilmore M."/>
            <person name="Abouelleil A."/>
            <person name="Cao P."/>
            <person name="Chapman S."/>
            <person name="Cusick C."/>
            <person name="Shea T."/>
            <person name="Young S."/>
            <person name="Neafsey D."/>
            <person name="Nusbaum C."/>
            <person name="Birren B."/>
        </authorList>
    </citation>
    <scope>NUCLEOTIDE SEQUENCE [LARGE SCALE GENOMIC DNA]</scope>
    <source>
        <strain evidence="2">9D6_DIV0238</strain>
    </source>
</reference>
<dbReference type="InterPro" id="IPR010499">
    <property type="entry name" value="AraC_E-bd"/>
</dbReference>
<dbReference type="InterPro" id="IPR029442">
    <property type="entry name" value="GyrI-like"/>
</dbReference>
<organism evidence="2">
    <name type="scientific">Candidatus Enterococcus dunnyi</name>
    <dbReference type="NCBI Taxonomy" id="1834192"/>
    <lineage>
        <taxon>Bacteria</taxon>
        <taxon>Bacillati</taxon>
        <taxon>Bacillota</taxon>
        <taxon>Bacilli</taxon>
        <taxon>Lactobacillales</taxon>
        <taxon>Enterococcaceae</taxon>
        <taxon>Enterococcus</taxon>
    </lineage>
</organism>
<dbReference type="Proteomes" id="UP000196151">
    <property type="component" value="Chromosome"/>
</dbReference>
<gene>
    <name evidence="2" type="ORF">A5889_001485</name>
    <name evidence="3" type="ORF">A5889_001592</name>
</gene>
<evidence type="ECO:0000259" key="1">
    <source>
        <dbReference type="SMART" id="SM00871"/>
    </source>
</evidence>
<reference evidence="3" key="3">
    <citation type="submission" date="2024-03" db="EMBL/GenBank/DDBJ databases">
        <title>The Genome Sequence of Enterococcus sp. DIV0238c.</title>
        <authorList>
            <consortium name="The Broad Institute Genomics Platform"/>
            <consortium name="The Broad Institute Microbial Omics Core"/>
            <consortium name="The Broad Institute Genomic Center for Infectious Diseases"/>
            <person name="Earl A."/>
            <person name="Manson A."/>
            <person name="Gilmore M."/>
            <person name="Schwartman J."/>
            <person name="Shea T."/>
            <person name="Abouelleil A."/>
            <person name="Cao P."/>
            <person name="Chapman S."/>
            <person name="Cusick C."/>
            <person name="Young S."/>
            <person name="Neafsey D."/>
            <person name="Nusbaum C."/>
            <person name="Birren B."/>
        </authorList>
    </citation>
    <scope>NUCLEOTIDE SEQUENCE</scope>
    <source>
        <strain evidence="3">9D6_DIV0238</strain>
    </source>
</reference>
<evidence type="ECO:0000313" key="3">
    <source>
        <dbReference type="EMBL" id="WYJ94090.1"/>
    </source>
</evidence>
<feature type="domain" description="AraC effector-binding" evidence="1">
    <location>
        <begin position="1"/>
        <end position="171"/>
    </location>
</feature>
<sequence length="172" mass="19665">MDFHIQKKPKFNLVGYQKTLDIIDHFEDYQGISAFWADLTEAKINQLLSETKEKAGGFYGVSDSNRQVAETFNYMISVSAQGEKEIAEELTSIQVVKTSWAVFTCQGAIANAVSTFDANKPNHLMQLKNQLTAPWIAESLEENQQLPRIEYYPIGDMMSDEYRCELWIPLKK</sequence>
<protein>
    <recommendedName>
        <fullName evidence="1">AraC effector-binding domain-containing protein</fullName>
    </recommendedName>
</protein>
<dbReference type="InterPro" id="IPR053182">
    <property type="entry name" value="YobU-like_regulator"/>
</dbReference>
<dbReference type="Gene3D" id="3.20.80.10">
    <property type="entry name" value="Regulatory factor, effector binding domain"/>
    <property type="match status" value="1"/>
</dbReference>